<evidence type="ECO:0000259" key="1">
    <source>
        <dbReference type="Pfam" id="PF25019"/>
    </source>
</evidence>
<dbReference type="InterPro" id="IPR032675">
    <property type="entry name" value="LRR_dom_sf"/>
</dbReference>
<dbReference type="AlphaFoldDB" id="A0A2H5QQ04"/>
<dbReference type="EMBL" id="BDQV01000607">
    <property type="protein sequence ID" value="GAY66700.1"/>
    <property type="molecule type" value="Genomic_DNA"/>
</dbReference>
<organism evidence="2 3">
    <name type="scientific">Citrus unshiu</name>
    <name type="common">Satsuma mandarin</name>
    <name type="synonym">Citrus nobilis var. unshiu</name>
    <dbReference type="NCBI Taxonomy" id="55188"/>
    <lineage>
        <taxon>Eukaryota</taxon>
        <taxon>Viridiplantae</taxon>
        <taxon>Streptophyta</taxon>
        <taxon>Embryophyta</taxon>
        <taxon>Tracheophyta</taxon>
        <taxon>Spermatophyta</taxon>
        <taxon>Magnoliopsida</taxon>
        <taxon>eudicotyledons</taxon>
        <taxon>Gunneridae</taxon>
        <taxon>Pentapetalae</taxon>
        <taxon>rosids</taxon>
        <taxon>malvids</taxon>
        <taxon>Sapindales</taxon>
        <taxon>Rutaceae</taxon>
        <taxon>Aurantioideae</taxon>
        <taxon>Citrus</taxon>
    </lineage>
</organism>
<comment type="caution">
    <text evidence="2">The sequence shown here is derived from an EMBL/GenBank/DDBJ whole genome shotgun (WGS) entry which is preliminary data.</text>
</comment>
<sequence>MSLTNLRVLRLWGCRNCEHLPPLGKLPSLEDLEICRMESVKRVGNEFLGVESDTDGSSVIAFPKLTQLTFD</sequence>
<dbReference type="Gene3D" id="3.80.10.10">
    <property type="entry name" value="Ribonuclease Inhibitor"/>
    <property type="match status" value="1"/>
</dbReference>
<dbReference type="Proteomes" id="UP000236630">
    <property type="component" value="Unassembled WGS sequence"/>
</dbReference>
<dbReference type="SUPFAM" id="SSF52058">
    <property type="entry name" value="L domain-like"/>
    <property type="match status" value="1"/>
</dbReference>
<name>A0A2H5QQ04_CITUN</name>
<proteinExistence type="predicted"/>
<feature type="domain" description="R13L1/DRL21-like LRR repeat region" evidence="1">
    <location>
        <begin position="2"/>
        <end position="37"/>
    </location>
</feature>
<keyword evidence="3" id="KW-1185">Reference proteome</keyword>
<evidence type="ECO:0000313" key="2">
    <source>
        <dbReference type="EMBL" id="GAY66700.1"/>
    </source>
</evidence>
<evidence type="ECO:0000313" key="3">
    <source>
        <dbReference type="Proteomes" id="UP000236630"/>
    </source>
</evidence>
<protein>
    <recommendedName>
        <fullName evidence="1">R13L1/DRL21-like LRR repeat region domain-containing protein</fullName>
    </recommendedName>
</protein>
<gene>
    <name evidence="2" type="ORF">CUMW_250900</name>
</gene>
<dbReference type="InterPro" id="IPR056789">
    <property type="entry name" value="LRR_R13L1-DRL21"/>
</dbReference>
<reference evidence="2 3" key="1">
    <citation type="journal article" date="2017" name="Front. Genet.">
        <title>Draft sequencing of the heterozygous diploid genome of Satsuma (Citrus unshiu Marc.) using a hybrid assembly approach.</title>
        <authorList>
            <person name="Shimizu T."/>
            <person name="Tanizawa Y."/>
            <person name="Mochizuki T."/>
            <person name="Nagasaki H."/>
            <person name="Yoshioka T."/>
            <person name="Toyoda A."/>
            <person name="Fujiyama A."/>
            <person name="Kaminuma E."/>
            <person name="Nakamura Y."/>
        </authorList>
    </citation>
    <scope>NUCLEOTIDE SEQUENCE [LARGE SCALE GENOMIC DNA]</scope>
    <source>
        <strain evidence="3">cv. Miyagawa wase</strain>
    </source>
</reference>
<accession>A0A2H5QQ04</accession>
<dbReference type="STRING" id="55188.A0A2H5QQ04"/>
<dbReference type="Pfam" id="PF25019">
    <property type="entry name" value="LRR_R13L1-DRL21"/>
    <property type="match status" value="1"/>
</dbReference>